<dbReference type="GO" id="GO:0005634">
    <property type="term" value="C:nucleus"/>
    <property type="evidence" value="ECO:0007669"/>
    <property type="project" value="UniProtKB-SubCell"/>
</dbReference>
<evidence type="ECO:0000313" key="7">
    <source>
        <dbReference type="Proteomes" id="UP000311382"/>
    </source>
</evidence>
<evidence type="ECO:0000259" key="5">
    <source>
        <dbReference type="Pfam" id="PF05181"/>
    </source>
</evidence>
<name>A0A5C5G556_9BASI</name>
<dbReference type="SUPFAM" id="SSF46955">
    <property type="entry name" value="Putative DNA-binding domain"/>
    <property type="match status" value="1"/>
</dbReference>
<reference evidence="6 7" key="1">
    <citation type="submission" date="2019-03" db="EMBL/GenBank/DDBJ databases">
        <title>Rhodosporidium diobovatum UCD-FST 08-225 genome sequencing, assembly, and annotation.</title>
        <authorList>
            <person name="Fakankun I.U."/>
            <person name="Fristensky B."/>
            <person name="Levin D.B."/>
        </authorList>
    </citation>
    <scope>NUCLEOTIDE SEQUENCE [LARGE SCALE GENOMIC DNA]</scope>
    <source>
        <strain evidence="6 7">UCD-FST 08-225</strain>
    </source>
</reference>
<evidence type="ECO:0000256" key="4">
    <source>
        <dbReference type="SAM" id="MobiDB-lite"/>
    </source>
</evidence>
<evidence type="ECO:0000256" key="3">
    <source>
        <dbReference type="ARBA" id="ARBA00023242"/>
    </source>
</evidence>
<dbReference type="InterPro" id="IPR022656">
    <property type="entry name" value="XPA_C"/>
</dbReference>
<feature type="region of interest" description="Disordered" evidence="4">
    <location>
        <begin position="1"/>
        <end position="94"/>
    </location>
</feature>
<proteinExistence type="predicted"/>
<dbReference type="STRING" id="5288.A0A5C5G556"/>
<dbReference type="Gene3D" id="3.90.530.10">
    <property type="entry name" value="XPA C-terminal domain"/>
    <property type="match status" value="1"/>
</dbReference>
<dbReference type="Pfam" id="PF05181">
    <property type="entry name" value="XPA_C"/>
    <property type="match status" value="1"/>
</dbReference>
<comment type="subcellular location">
    <subcellularLocation>
        <location evidence="1">Nucleus</location>
    </subcellularLocation>
</comment>
<feature type="compositionally biased region" description="Basic residues" evidence="4">
    <location>
        <begin position="359"/>
        <end position="372"/>
    </location>
</feature>
<feature type="region of interest" description="Disordered" evidence="4">
    <location>
        <begin position="294"/>
        <end position="372"/>
    </location>
</feature>
<comment type="caution">
    <text evidence="6">The sequence shown here is derived from an EMBL/GenBank/DDBJ whole genome shotgun (WGS) entry which is preliminary data.</text>
</comment>
<dbReference type="AlphaFoldDB" id="A0A5C5G556"/>
<sequence>MSTSEHSVATPTIKDEPADFVLAAADPCEESDPPAAEDDSDDDYLPPGTASARPKKRKAAMPKQKKVPVTPRAKPAAPKQRKGKAKRCTGDGEPEAPFSLLSLPGELIDQILFDDALHVADHLALAASCRTLRSCYYTRAPGPSSGRPSAFPSLIWGALLAHRPFTGLGSTWWRKDDEDVVVPEDGDRVIRHLWTREDRVEVDKMAVLQKGVVVRGYEWEVAASRVAKQRITKTTAKSEYKLNDTELRALTPRYKRNPHSRNAAPMQLFVEAAVEALAFRLHGGAAGHAELCVSHPSPLPRRPCVRSLRSHAGDRQAQGARRDPGQGVRDPAGQGRWNVGLTDQEAQDEERGRRDGLGRRTRRRRRRRRSGR</sequence>
<keyword evidence="3" id="KW-0539">Nucleus</keyword>
<gene>
    <name evidence="6" type="ORF">DMC30DRAFT_191551</name>
</gene>
<protein>
    <recommendedName>
        <fullName evidence="5">XPA C-terminal domain-containing protein</fullName>
    </recommendedName>
</protein>
<feature type="compositionally biased region" description="Basic and acidic residues" evidence="4">
    <location>
        <begin position="349"/>
        <end position="358"/>
    </location>
</feature>
<dbReference type="InterPro" id="IPR009061">
    <property type="entry name" value="DNA-bd_dom_put_sf"/>
</dbReference>
<evidence type="ECO:0000256" key="2">
    <source>
        <dbReference type="ARBA" id="ARBA00022833"/>
    </source>
</evidence>
<dbReference type="InterPro" id="IPR037129">
    <property type="entry name" value="XPA_sf"/>
</dbReference>
<dbReference type="Proteomes" id="UP000311382">
    <property type="component" value="Unassembled WGS sequence"/>
</dbReference>
<accession>A0A5C5G556</accession>
<evidence type="ECO:0000256" key="1">
    <source>
        <dbReference type="ARBA" id="ARBA00004123"/>
    </source>
</evidence>
<keyword evidence="7" id="KW-1185">Reference proteome</keyword>
<dbReference type="OrthoDB" id="68328at2759"/>
<organism evidence="6 7">
    <name type="scientific">Rhodotorula diobovata</name>
    <dbReference type="NCBI Taxonomy" id="5288"/>
    <lineage>
        <taxon>Eukaryota</taxon>
        <taxon>Fungi</taxon>
        <taxon>Dikarya</taxon>
        <taxon>Basidiomycota</taxon>
        <taxon>Pucciniomycotina</taxon>
        <taxon>Microbotryomycetes</taxon>
        <taxon>Sporidiobolales</taxon>
        <taxon>Sporidiobolaceae</taxon>
        <taxon>Rhodotorula</taxon>
    </lineage>
</organism>
<feature type="compositionally biased region" description="Polar residues" evidence="4">
    <location>
        <begin position="1"/>
        <end position="10"/>
    </location>
</feature>
<keyword evidence="2" id="KW-0862">Zinc</keyword>
<feature type="compositionally biased region" description="Acidic residues" evidence="4">
    <location>
        <begin position="27"/>
        <end position="44"/>
    </location>
</feature>
<feature type="compositionally biased region" description="Basic residues" evidence="4">
    <location>
        <begin position="53"/>
        <end position="66"/>
    </location>
</feature>
<feature type="domain" description="XPA C-terminal" evidence="5">
    <location>
        <begin position="231"/>
        <end position="273"/>
    </location>
</feature>
<evidence type="ECO:0000313" key="6">
    <source>
        <dbReference type="EMBL" id="TNY24210.1"/>
    </source>
</evidence>
<dbReference type="CDD" id="cd21075">
    <property type="entry name" value="DBD_XPA-like"/>
    <property type="match status" value="1"/>
</dbReference>
<dbReference type="EMBL" id="SOZI01000004">
    <property type="protein sequence ID" value="TNY24210.1"/>
    <property type="molecule type" value="Genomic_DNA"/>
</dbReference>